<evidence type="ECO:0000313" key="2">
    <source>
        <dbReference type="Proteomes" id="UP001162501"/>
    </source>
</evidence>
<reference evidence="1" key="2">
    <citation type="submission" date="2025-03" db="EMBL/GenBank/DDBJ databases">
        <authorList>
            <consortium name="ELIXIR-Norway"/>
            <consortium name="Elixir Norway"/>
        </authorList>
    </citation>
    <scope>NUCLEOTIDE SEQUENCE</scope>
</reference>
<name>A0AC59Y9V5_RANTA</name>
<dbReference type="Proteomes" id="UP001162501">
    <property type="component" value="Chromosome 11"/>
</dbReference>
<accession>A0AC59Y9V5</accession>
<organism evidence="1 2">
    <name type="scientific">Rangifer tarandus platyrhynchus</name>
    <name type="common">Svalbard reindeer</name>
    <dbReference type="NCBI Taxonomy" id="3082113"/>
    <lineage>
        <taxon>Eukaryota</taxon>
        <taxon>Metazoa</taxon>
        <taxon>Chordata</taxon>
        <taxon>Craniata</taxon>
        <taxon>Vertebrata</taxon>
        <taxon>Euteleostomi</taxon>
        <taxon>Mammalia</taxon>
        <taxon>Eutheria</taxon>
        <taxon>Laurasiatheria</taxon>
        <taxon>Artiodactyla</taxon>
        <taxon>Ruminantia</taxon>
        <taxon>Pecora</taxon>
        <taxon>Cervidae</taxon>
        <taxon>Odocoileinae</taxon>
        <taxon>Rangifer</taxon>
    </lineage>
</organism>
<reference evidence="1" key="1">
    <citation type="submission" date="2023-05" db="EMBL/GenBank/DDBJ databases">
        <authorList>
            <consortium name="ELIXIR-Norway"/>
        </authorList>
    </citation>
    <scope>NUCLEOTIDE SEQUENCE</scope>
</reference>
<protein>
    <submittedName>
        <fullName evidence="1">Uncharacterized protein</fullName>
    </submittedName>
</protein>
<sequence length="137" mass="15086">MMVMACCSGRTSFSWRVIHQEGCVCVPSWASSALVSALVYLGIKEVSRTSRGATSRCRAVCRATWSAKLLPWAILSRAAWCPRQCKMATSFGRGMASSSLVIWEALHIGEPLVVRKPLSFQIAACEWAIRKAYLESV</sequence>
<proteinExistence type="predicted"/>
<gene>
    <name evidence="1" type="ORF">MRATA1EN22A_LOCUS3601</name>
</gene>
<dbReference type="EMBL" id="OX596095">
    <property type="protein sequence ID" value="CAM9514385.1"/>
    <property type="molecule type" value="Genomic_DNA"/>
</dbReference>
<evidence type="ECO:0000313" key="1">
    <source>
        <dbReference type="EMBL" id="CAM9514385.1"/>
    </source>
</evidence>